<evidence type="ECO:0000256" key="2">
    <source>
        <dbReference type="ARBA" id="ARBA00022617"/>
    </source>
</evidence>
<dbReference type="Proteomes" id="UP000471147">
    <property type="component" value="Unassembled WGS sequence"/>
</dbReference>
<dbReference type="Pfam" id="PF01152">
    <property type="entry name" value="Bac_globin"/>
    <property type="match status" value="1"/>
</dbReference>
<sequence>MVFAQVGPGSEPPVNDPDVTVRAPSLPVITDDENLFEAFGGREGLVKIMDDFMERLVVNPATKPFFENSDKERVKLQLVEQLCVIMKGPCTYSGRSMAEIHRGMNVSERAFYALVEEFQRSANKMNVPFRAQNRLIAALAPMHRDIIDR</sequence>
<keyword evidence="1" id="KW-0813">Transport</keyword>
<comment type="caution">
    <text evidence="6">The sequence shown here is derived from an EMBL/GenBank/DDBJ whole genome shotgun (WGS) entry which is preliminary data.</text>
</comment>
<protein>
    <submittedName>
        <fullName evidence="6">Group 1 truncated hemoglobin</fullName>
    </submittedName>
</protein>
<dbReference type="CDD" id="cd00454">
    <property type="entry name" value="TrHb1_N"/>
    <property type="match status" value="1"/>
</dbReference>
<dbReference type="SUPFAM" id="SSF46458">
    <property type="entry name" value="Globin-like"/>
    <property type="match status" value="1"/>
</dbReference>
<keyword evidence="7" id="KW-1185">Reference proteome</keyword>
<keyword evidence="4 5" id="KW-0408">Iron</keyword>
<dbReference type="GO" id="GO:0046872">
    <property type="term" value="F:metal ion binding"/>
    <property type="evidence" value="ECO:0007669"/>
    <property type="project" value="UniProtKB-KW"/>
</dbReference>
<evidence type="ECO:0000256" key="5">
    <source>
        <dbReference type="PIRSR" id="PIRSR601486-1"/>
    </source>
</evidence>
<dbReference type="EMBL" id="SDWJ01000002">
    <property type="protein sequence ID" value="MVZ98070.1"/>
    <property type="molecule type" value="Genomic_DNA"/>
</dbReference>
<accession>A0A6I4M1X1</accession>
<keyword evidence="2 5" id="KW-0349">Heme</keyword>
<dbReference type="InterPro" id="IPR001486">
    <property type="entry name" value="Hemoglobin_trunc"/>
</dbReference>
<name>A0A6I4M1X1_9SPHN</name>
<reference evidence="6 7" key="1">
    <citation type="submission" date="2019-01" db="EMBL/GenBank/DDBJ databases">
        <title>Sphingorhabdus lacus sp.nov., isolated from an oligotrophic freshwater lake.</title>
        <authorList>
            <person name="Park M."/>
        </authorList>
    </citation>
    <scope>NUCLEOTIDE SEQUENCE [LARGE SCALE GENOMIC DNA]</scope>
    <source>
        <strain evidence="6 7">IMCC26285</strain>
    </source>
</reference>
<gene>
    <name evidence="6" type="ORF">EUU23_10235</name>
</gene>
<dbReference type="GO" id="GO:0020037">
    <property type="term" value="F:heme binding"/>
    <property type="evidence" value="ECO:0007669"/>
    <property type="project" value="InterPro"/>
</dbReference>
<dbReference type="OrthoDB" id="9795814at2"/>
<dbReference type="AlphaFoldDB" id="A0A6I4M1X1"/>
<evidence type="ECO:0000256" key="4">
    <source>
        <dbReference type="ARBA" id="ARBA00023004"/>
    </source>
</evidence>
<evidence type="ECO:0000256" key="1">
    <source>
        <dbReference type="ARBA" id="ARBA00022448"/>
    </source>
</evidence>
<organism evidence="6 7">
    <name type="scientific">Sphingorhabdus profundilacus</name>
    <dbReference type="NCBI Taxonomy" id="2509718"/>
    <lineage>
        <taxon>Bacteria</taxon>
        <taxon>Pseudomonadati</taxon>
        <taxon>Pseudomonadota</taxon>
        <taxon>Alphaproteobacteria</taxon>
        <taxon>Sphingomonadales</taxon>
        <taxon>Sphingomonadaceae</taxon>
        <taxon>Sphingorhabdus</taxon>
    </lineage>
</organism>
<keyword evidence="3 5" id="KW-0479">Metal-binding</keyword>
<dbReference type="Gene3D" id="1.10.490.10">
    <property type="entry name" value="Globins"/>
    <property type="match status" value="1"/>
</dbReference>
<evidence type="ECO:0000256" key="3">
    <source>
        <dbReference type="ARBA" id="ARBA00022723"/>
    </source>
</evidence>
<feature type="binding site" description="distal binding residue" evidence="5">
    <location>
        <position position="101"/>
    </location>
    <ligand>
        <name>heme</name>
        <dbReference type="ChEBI" id="CHEBI:30413"/>
    </ligand>
    <ligandPart>
        <name>Fe</name>
        <dbReference type="ChEBI" id="CHEBI:18248"/>
    </ligandPart>
</feature>
<proteinExistence type="predicted"/>
<evidence type="ECO:0000313" key="7">
    <source>
        <dbReference type="Proteomes" id="UP000471147"/>
    </source>
</evidence>
<evidence type="ECO:0000313" key="6">
    <source>
        <dbReference type="EMBL" id="MVZ98070.1"/>
    </source>
</evidence>
<dbReference type="GO" id="GO:0019825">
    <property type="term" value="F:oxygen binding"/>
    <property type="evidence" value="ECO:0007669"/>
    <property type="project" value="InterPro"/>
</dbReference>
<dbReference type="InterPro" id="IPR009050">
    <property type="entry name" value="Globin-like_sf"/>
</dbReference>
<dbReference type="InterPro" id="IPR012292">
    <property type="entry name" value="Globin/Proto"/>
</dbReference>